<name>A0A6A5X809_9PLEO</name>
<dbReference type="GeneID" id="54287025"/>
<keyword evidence="3" id="KW-1185">Reference proteome</keyword>
<sequence>MTFPSQPILVSSERLPRGIIIKSPSMGQSRIRASQHACMCSQKVDSSLTRAQPPVPPSHPPCARTPTTSNDILPKTSALGVRSNVRQPGAAPRNVCIIYRVQGAAVGMHTQ</sequence>
<evidence type="ECO:0000313" key="3">
    <source>
        <dbReference type="Proteomes" id="UP000799778"/>
    </source>
</evidence>
<evidence type="ECO:0000313" key="2">
    <source>
        <dbReference type="EMBL" id="KAF2009083.1"/>
    </source>
</evidence>
<dbReference type="RefSeq" id="XP_033377422.1">
    <property type="nucleotide sequence ID" value="XM_033529628.1"/>
</dbReference>
<evidence type="ECO:0000256" key="1">
    <source>
        <dbReference type="SAM" id="MobiDB-lite"/>
    </source>
</evidence>
<protein>
    <submittedName>
        <fullName evidence="2">Uncharacterized protein</fullName>
    </submittedName>
</protein>
<organism evidence="2 3">
    <name type="scientific">Aaosphaeria arxii CBS 175.79</name>
    <dbReference type="NCBI Taxonomy" id="1450172"/>
    <lineage>
        <taxon>Eukaryota</taxon>
        <taxon>Fungi</taxon>
        <taxon>Dikarya</taxon>
        <taxon>Ascomycota</taxon>
        <taxon>Pezizomycotina</taxon>
        <taxon>Dothideomycetes</taxon>
        <taxon>Pleosporomycetidae</taxon>
        <taxon>Pleosporales</taxon>
        <taxon>Pleosporales incertae sedis</taxon>
        <taxon>Aaosphaeria</taxon>
    </lineage>
</organism>
<dbReference type="EMBL" id="ML978080">
    <property type="protein sequence ID" value="KAF2009083.1"/>
    <property type="molecule type" value="Genomic_DNA"/>
</dbReference>
<dbReference type="AlphaFoldDB" id="A0A6A5X809"/>
<proteinExistence type="predicted"/>
<reference evidence="2" key="1">
    <citation type="journal article" date="2020" name="Stud. Mycol.">
        <title>101 Dothideomycetes genomes: a test case for predicting lifestyles and emergence of pathogens.</title>
        <authorList>
            <person name="Haridas S."/>
            <person name="Albert R."/>
            <person name="Binder M."/>
            <person name="Bloem J."/>
            <person name="Labutti K."/>
            <person name="Salamov A."/>
            <person name="Andreopoulos B."/>
            <person name="Baker S."/>
            <person name="Barry K."/>
            <person name="Bills G."/>
            <person name="Bluhm B."/>
            <person name="Cannon C."/>
            <person name="Castanera R."/>
            <person name="Culley D."/>
            <person name="Daum C."/>
            <person name="Ezra D."/>
            <person name="Gonzalez J."/>
            <person name="Henrissat B."/>
            <person name="Kuo A."/>
            <person name="Liang C."/>
            <person name="Lipzen A."/>
            <person name="Lutzoni F."/>
            <person name="Magnuson J."/>
            <person name="Mondo S."/>
            <person name="Nolan M."/>
            <person name="Ohm R."/>
            <person name="Pangilinan J."/>
            <person name="Park H.-J."/>
            <person name="Ramirez L."/>
            <person name="Alfaro M."/>
            <person name="Sun H."/>
            <person name="Tritt A."/>
            <person name="Yoshinaga Y."/>
            <person name="Zwiers L.-H."/>
            <person name="Turgeon B."/>
            <person name="Goodwin S."/>
            <person name="Spatafora J."/>
            <person name="Crous P."/>
            <person name="Grigoriev I."/>
        </authorList>
    </citation>
    <scope>NUCLEOTIDE SEQUENCE</scope>
    <source>
        <strain evidence="2">CBS 175.79</strain>
    </source>
</reference>
<dbReference type="Proteomes" id="UP000799778">
    <property type="component" value="Unassembled WGS sequence"/>
</dbReference>
<feature type="region of interest" description="Disordered" evidence="1">
    <location>
        <begin position="48"/>
        <end position="71"/>
    </location>
</feature>
<accession>A0A6A5X809</accession>
<gene>
    <name evidence="2" type="ORF">BU24DRAFT_429023</name>
</gene>